<dbReference type="InterPro" id="IPR052275">
    <property type="entry name" value="Mt_Fe-S_assembly_factor"/>
</dbReference>
<evidence type="ECO:0000256" key="1">
    <source>
        <dbReference type="ARBA" id="ARBA00005578"/>
    </source>
</evidence>
<dbReference type="AlphaFoldDB" id="A0A023EEK2"/>
<comment type="similarity">
    <text evidence="1 2">Belongs to the BolA/IbaG family.</text>
</comment>
<sequence length="107" mass="11825">MSGQVMRLAGKRYISILSRVWSGINGAAKNSEDALRKTLQNKFPQAKSVMVNDISGGCGSMYEIYVEAIEFKGLSTVKQHRLITETLKSEIKDMHGLRIHTAVPASE</sequence>
<dbReference type="InterPro" id="IPR036065">
    <property type="entry name" value="BolA-like_sf"/>
</dbReference>
<evidence type="ECO:0000313" key="3">
    <source>
        <dbReference type="EMBL" id="JAC07266.1"/>
    </source>
</evidence>
<evidence type="ECO:0000256" key="2">
    <source>
        <dbReference type="RuleBase" id="RU003860"/>
    </source>
</evidence>
<proteinExistence type="evidence at transcript level"/>
<dbReference type="SUPFAM" id="SSF82657">
    <property type="entry name" value="BolA-like"/>
    <property type="match status" value="1"/>
</dbReference>
<dbReference type="InterPro" id="IPR002634">
    <property type="entry name" value="BolA"/>
</dbReference>
<dbReference type="Pfam" id="PF01722">
    <property type="entry name" value="BolA"/>
    <property type="match status" value="1"/>
</dbReference>
<dbReference type="VEuPathDB" id="VectorBase:AALFPA_066971"/>
<dbReference type="VEuPathDB" id="VectorBase:AALF012449"/>
<dbReference type="GO" id="GO:0005759">
    <property type="term" value="C:mitochondrial matrix"/>
    <property type="evidence" value="ECO:0007669"/>
    <property type="project" value="TreeGrafter"/>
</dbReference>
<dbReference type="PANTHER" id="PTHR46188:SF1">
    <property type="entry name" value="BOLA-LIKE PROTEIN 3"/>
    <property type="match status" value="1"/>
</dbReference>
<dbReference type="PANTHER" id="PTHR46188">
    <property type="entry name" value="BOLA-LIKE PROTEIN 3"/>
    <property type="match status" value="1"/>
</dbReference>
<protein>
    <submittedName>
        <fullName evidence="3">Putative bola bacterial stress-induced morphogen-related protein</fullName>
    </submittedName>
</protein>
<name>A0A023EEK2_AEDAL</name>
<dbReference type="EMBL" id="GAPW01006332">
    <property type="protein sequence ID" value="JAC07266.1"/>
    <property type="molecule type" value="mRNA"/>
</dbReference>
<reference evidence="3" key="1">
    <citation type="journal article" date="2014" name="PLoS Negl. Trop. Dis.">
        <title>Identification and characterization of seminal fluid proteins in the Asian tiger mosquito, Aedes albopictus.</title>
        <authorList>
            <person name="Boes K.E."/>
            <person name="Ribeiro J.M."/>
            <person name="Wong A."/>
            <person name="Harrington L.C."/>
            <person name="Wolfner M.F."/>
            <person name="Sirot L.K."/>
        </authorList>
    </citation>
    <scope>NUCLEOTIDE SEQUENCE</scope>
    <source>
        <tissue evidence="3">Reproductive organs</tissue>
    </source>
</reference>
<dbReference type="VEuPathDB" id="VectorBase:AALC636_024580"/>
<dbReference type="Gene3D" id="3.30.300.90">
    <property type="entry name" value="BolA-like"/>
    <property type="match status" value="1"/>
</dbReference>
<accession>A0A023EEK2</accession>
<organism evidence="3">
    <name type="scientific">Aedes albopictus</name>
    <name type="common">Asian tiger mosquito</name>
    <name type="synonym">Stegomyia albopicta</name>
    <dbReference type="NCBI Taxonomy" id="7160"/>
    <lineage>
        <taxon>Eukaryota</taxon>
        <taxon>Metazoa</taxon>
        <taxon>Ecdysozoa</taxon>
        <taxon>Arthropoda</taxon>
        <taxon>Hexapoda</taxon>
        <taxon>Insecta</taxon>
        <taxon>Pterygota</taxon>
        <taxon>Neoptera</taxon>
        <taxon>Endopterygota</taxon>
        <taxon>Diptera</taxon>
        <taxon>Nematocera</taxon>
        <taxon>Culicoidea</taxon>
        <taxon>Culicidae</taxon>
        <taxon>Culicinae</taxon>
        <taxon>Aedini</taxon>
        <taxon>Aedes</taxon>
        <taxon>Stegomyia</taxon>
    </lineage>
</organism>